<feature type="transmembrane region" description="Helical" evidence="6">
    <location>
        <begin position="72"/>
        <end position="90"/>
    </location>
</feature>
<dbReference type="PANTHER" id="PTHR10736">
    <property type="entry name" value="BESTROPHIN"/>
    <property type="match status" value="1"/>
</dbReference>
<protein>
    <recommendedName>
        <fullName evidence="6">Bestrophin homolog</fullName>
    </recommendedName>
</protein>
<keyword evidence="6" id="KW-0813">Transport</keyword>
<feature type="transmembrane region" description="Helical" evidence="6">
    <location>
        <begin position="236"/>
        <end position="259"/>
    </location>
</feature>
<evidence type="ECO:0000313" key="9">
    <source>
        <dbReference type="RefSeq" id="XP_047739894.1"/>
    </source>
</evidence>
<keyword evidence="6" id="KW-1003">Cell membrane</keyword>
<dbReference type="GO" id="GO:0005886">
    <property type="term" value="C:plasma membrane"/>
    <property type="evidence" value="ECO:0007669"/>
    <property type="project" value="UniProtKB-SubCell"/>
</dbReference>
<dbReference type="InterPro" id="IPR021134">
    <property type="entry name" value="Bestrophin-like"/>
</dbReference>
<feature type="compositionally biased region" description="Basic and acidic residues" evidence="7">
    <location>
        <begin position="674"/>
        <end position="684"/>
    </location>
</feature>
<dbReference type="KEGG" id="hazt:108671476"/>
<evidence type="ECO:0000256" key="1">
    <source>
        <dbReference type="ARBA" id="ARBA00004370"/>
    </source>
</evidence>
<evidence type="ECO:0000313" key="8">
    <source>
        <dbReference type="Proteomes" id="UP000694843"/>
    </source>
</evidence>
<feature type="transmembrane region" description="Helical" evidence="6">
    <location>
        <begin position="31"/>
        <end position="52"/>
    </location>
</feature>
<comment type="subcellular location">
    <subcellularLocation>
        <location evidence="6">Cell membrane</location>
        <topology evidence="6">Multi-pass membrane protein</topology>
    </subcellularLocation>
    <subcellularLocation>
        <location evidence="1">Membrane</location>
    </subcellularLocation>
</comment>
<evidence type="ECO:0000256" key="6">
    <source>
        <dbReference type="RuleBase" id="RU363126"/>
    </source>
</evidence>
<proteinExistence type="inferred from homology"/>
<evidence type="ECO:0000256" key="3">
    <source>
        <dbReference type="ARBA" id="ARBA00022989"/>
    </source>
</evidence>
<dbReference type="Pfam" id="PF01062">
    <property type="entry name" value="Bestrophin"/>
    <property type="match status" value="1"/>
</dbReference>
<name>A0A979FV19_HYAAZ</name>
<feature type="region of interest" description="Disordered" evidence="7">
    <location>
        <begin position="661"/>
        <end position="684"/>
    </location>
</feature>
<dbReference type="AlphaFoldDB" id="A0A979FV19"/>
<dbReference type="OrthoDB" id="201595at2759"/>
<dbReference type="RefSeq" id="XP_047739894.1">
    <property type="nucleotide sequence ID" value="XM_047883938.1"/>
</dbReference>
<dbReference type="GeneID" id="108671476"/>
<evidence type="ECO:0000256" key="5">
    <source>
        <dbReference type="ARBA" id="ARBA00034769"/>
    </source>
</evidence>
<keyword evidence="8" id="KW-1185">Reference proteome</keyword>
<organism evidence="8 9">
    <name type="scientific">Hyalella azteca</name>
    <name type="common">Amphipod</name>
    <dbReference type="NCBI Taxonomy" id="294128"/>
    <lineage>
        <taxon>Eukaryota</taxon>
        <taxon>Metazoa</taxon>
        <taxon>Ecdysozoa</taxon>
        <taxon>Arthropoda</taxon>
        <taxon>Crustacea</taxon>
        <taxon>Multicrustacea</taxon>
        <taxon>Malacostraca</taxon>
        <taxon>Eumalacostraca</taxon>
        <taxon>Peracarida</taxon>
        <taxon>Amphipoda</taxon>
        <taxon>Senticaudata</taxon>
        <taxon>Talitrida</taxon>
        <taxon>Talitroidea</taxon>
        <taxon>Hyalellidae</taxon>
        <taxon>Hyalella</taxon>
    </lineage>
</organism>
<keyword evidence="6" id="KW-0407">Ion channel</keyword>
<evidence type="ECO:0000256" key="2">
    <source>
        <dbReference type="ARBA" id="ARBA00022692"/>
    </source>
</evidence>
<accession>A0A979FV19</accession>
<keyword evidence="4 6" id="KW-0472">Membrane</keyword>
<keyword evidence="6" id="KW-0869">Chloride channel</keyword>
<keyword evidence="6" id="KW-0868">Chloride</keyword>
<evidence type="ECO:0000256" key="4">
    <source>
        <dbReference type="ARBA" id="ARBA00023136"/>
    </source>
</evidence>
<feature type="region of interest" description="Disordered" evidence="7">
    <location>
        <begin position="602"/>
        <end position="623"/>
    </location>
</feature>
<reference evidence="9" key="1">
    <citation type="submission" date="2025-08" db="UniProtKB">
        <authorList>
            <consortium name="RefSeq"/>
        </authorList>
    </citation>
    <scope>IDENTIFICATION</scope>
    <source>
        <tissue evidence="9">Whole organism</tissue>
    </source>
</reference>
<dbReference type="InterPro" id="IPR000615">
    <property type="entry name" value="Bestrophin"/>
</dbReference>
<gene>
    <name evidence="9" type="primary">LOC108671476</name>
</gene>
<comment type="function">
    <text evidence="6">Forms chloride channels.</text>
</comment>
<dbReference type="GO" id="GO:0005254">
    <property type="term" value="F:chloride channel activity"/>
    <property type="evidence" value="ECO:0007669"/>
    <property type="project" value="UniProtKB-KW"/>
</dbReference>
<dbReference type="PANTHER" id="PTHR10736:SF0">
    <property type="entry name" value="BESTROPHIN HOMOLOG"/>
    <property type="match status" value="1"/>
</dbReference>
<feature type="transmembrane region" description="Helical" evidence="6">
    <location>
        <begin position="271"/>
        <end position="289"/>
    </location>
</feature>
<keyword evidence="2 6" id="KW-0812">Transmembrane</keyword>
<comment type="similarity">
    <text evidence="5 6">Belongs to the anion channel-forming bestrophin (TC 1.A.46) family. Calcium-sensitive chloride channel subfamily.</text>
</comment>
<keyword evidence="3 6" id="KW-1133">Transmembrane helix</keyword>
<sequence>MTVSYQYDVASSTSGGFTRLLFKWKGSLYKLVYRELFLFVVAYGAMSITYRHFFTEDQKRSFERVALYCDTFMNYIPLSFILGFYVSFVASRWWQQYMAIPWPDKLLHSIAVHVSGYDDHGRMLRRTMVRYLNLSLVLVLRSISSAVKRRFPTFDHIVEAGFMTSTELQLYKSVPSTEFNTYWVPFTWFTALVREASLEKRIIDPYGAKLIMEEFNDYRQMCGMLWSYDWVSIPLVYTQVVTIATYAFFIACIVGRQFVEKSPIPYKMKPDLYIPYFTLLQFFFYMGLLKVAEQLINPFGDDDEDFELNWIIDRHMKVSYLIVDTLILKTPPLTKDIYFDQTAPVLPYTEAAVHFKKKAHRGSVAHMTIPEDQQTFILPDIEEESDEERSEADDATKKGKIASGLFTSTGAMLRDTSFADQGNVRGVFGRHVGSAVAAVGTNQMLVATGADTEKIMDYLVLPMEDDGGDVDHPEADWKNPHITQKSNFHLPASLKARLAVRRKPVMKWKPYHRPPEVRQNLDEIIKESTPEGCYEEECAFMWRTIEEDADVGRPPTQRLAPVPLPNEYDEHDDFSENSSQIQDPRIISSYTKKQHLAERMKSSFPKSIPPSLFRPIKNHPSLKPRTKKLKQYQLEKRTKPVHHRSLPQLCSRSASQLSYFKTRVRSSSSNSLPSERDKKTEICQ</sequence>
<keyword evidence="6" id="KW-0406">Ion transport</keyword>
<dbReference type="GO" id="GO:0034707">
    <property type="term" value="C:chloride channel complex"/>
    <property type="evidence" value="ECO:0007669"/>
    <property type="project" value="UniProtKB-KW"/>
</dbReference>
<evidence type="ECO:0000256" key="7">
    <source>
        <dbReference type="SAM" id="MobiDB-lite"/>
    </source>
</evidence>
<dbReference type="Proteomes" id="UP000694843">
    <property type="component" value="Unplaced"/>
</dbReference>